<reference evidence="3" key="1">
    <citation type="submission" date="2023-10" db="EMBL/GenBank/DDBJ databases">
        <authorList>
            <person name="Chen Y."/>
            <person name="Shah S."/>
            <person name="Dougan E. K."/>
            <person name="Thang M."/>
            <person name="Chan C."/>
        </authorList>
    </citation>
    <scope>NUCLEOTIDE SEQUENCE [LARGE SCALE GENOMIC DNA]</scope>
</reference>
<sequence>MLSGCGLLFLLRTMQSGLTGEPFFPLRRQSTESNGLARSGPTSGHVGTSTKAGDCGNPPCAGSGMLPCLPGSRLQARAVSWSAEGEAPSQLGRCPRLCGERRRPST</sequence>
<gene>
    <name evidence="3" type="ORF">PCOR1329_LOCUS33113</name>
</gene>
<feature type="compositionally biased region" description="Polar residues" evidence="1">
    <location>
        <begin position="31"/>
        <end position="51"/>
    </location>
</feature>
<evidence type="ECO:0000256" key="1">
    <source>
        <dbReference type="SAM" id="MobiDB-lite"/>
    </source>
</evidence>
<feature type="signal peptide" evidence="2">
    <location>
        <begin position="1"/>
        <end position="20"/>
    </location>
</feature>
<protein>
    <recommendedName>
        <fullName evidence="5">Secreted protein</fullName>
    </recommendedName>
</protein>
<keyword evidence="4" id="KW-1185">Reference proteome</keyword>
<evidence type="ECO:0000256" key="2">
    <source>
        <dbReference type="SAM" id="SignalP"/>
    </source>
</evidence>
<feature type="region of interest" description="Disordered" evidence="1">
    <location>
        <begin position="84"/>
        <end position="106"/>
    </location>
</feature>
<name>A0ABN9SVY2_9DINO</name>
<evidence type="ECO:0000313" key="4">
    <source>
        <dbReference type="Proteomes" id="UP001189429"/>
    </source>
</evidence>
<comment type="caution">
    <text evidence="3">The sequence shown here is derived from an EMBL/GenBank/DDBJ whole genome shotgun (WGS) entry which is preliminary data.</text>
</comment>
<evidence type="ECO:0008006" key="5">
    <source>
        <dbReference type="Google" id="ProtNLM"/>
    </source>
</evidence>
<dbReference type="Proteomes" id="UP001189429">
    <property type="component" value="Unassembled WGS sequence"/>
</dbReference>
<evidence type="ECO:0000313" key="3">
    <source>
        <dbReference type="EMBL" id="CAK0836692.1"/>
    </source>
</evidence>
<organism evidence="3 4">
    <name type="scientific">Prorocentrum cordatum</name>
    <dbReference type="NCBI Taxonomy" id="2364126"/>
    <lineage>
        <taxon>Eukaryota</taxon>
        <taxon>Sar</taxon>
        <taxon>Alveolata</taxon>
        <taxon>Dinophyceae</taxon>
        <taxon>Prorocentrales</taxon>
        <taxon>Prorocentraceae</taxon>
        <taxon>Prorocentrum</taxon>
    </lineage>
</organism>
<keyword evidence="2" id="KW-0732">Signal</keyword>
<dbReference type="EMBL" id="CAUYUJ010013758">
    <property type="protein sequence ID" value="CAK0836692.1"/>
    <property type="molecule type" value="Genomic_DNA"/>
</dbReference>
<accession>A0ABN9SVY2</accession>
<feature type="chain" id="PRO_5047161717" description="Secreted protein" evidence="2">
    <location>
        <begin position="21"/>
        <end position="106"/>
    </location>
</feature>
<proteinExistence type="predicted"/>
<feature type="region of interest" description="Disordered" evidence="1">
    <location>
        <begin position="30"/>
        <end position="56"/>
    </location>
</feature>